<dbReference type="EMBL" id="CP016291">
    <property type="protein sequence ID" value="ANP91273.1"/>
    <property type="molecule type" value="Genomic_DNA"/>
</dbReference>
<accession>A0A1B1CNC0</accession>
<gene>
    <name evidence="1" type="ORF">BA011_37260</name>
</gene>
<reference evidence="1 2" key="1">
    <citation type="submission" date="2016-06" db="EMBL/GenBank/DDBJ databases">
        <title>Microsymbionts genomes from the relict species Vavilovia formosa.</title>
        <authorList>
            <person name="Chirak E."/>
            <person name="Kimeklis A."/>
            <person name="Andronov E."/>
        </authorList>
    </citation>
    <scope>NUCLEOTIDE SEQUENCE [LARGE SCALE GENOMIC DNA]</scope>
    <source>
        <strain evidence="1 2">Vaf10</strain>
        <plasmid evidence="2">Plasmid unnamed6</plasmid>
    </source>
</reference>
<proteinExistence type="predicted"/>
<keyword evidence="1" id="KW-0614">Plasmid</keyword>
<dbReference type="Proteomes" id="UP000092691">
    <property type="component" value="Plasmid unnamed6"/>
</dbReference>
<geneLocation type="plasmid" evidence="1 2">
    <name>unnamed6</name>
</geneLocation>
<organism evidence="1 2">
    <name type="scientific">Rhizobium leguminosarum</name>
    <dbReference type="NCBI Taxonomy" id="384"/>
    <lineage>
        <taxon>Bacteria</taxon>
        <taxon>Pseudomonadati</taxon>
        <taxon>Pseudomonadota</taxon>
        <taxon>Alphaproteobacteria</taxon>
        <taxon>Hyphomicrobiales</taxon>
        <taxon>Rhizobiaceae</taxon>
        <taxon>Rhizobium/Agrobacterium group</taxon>
        <taxon>Rhizobium</taxon>
    </lineage>
</organism>
<sequence length="78" mass="8545">MSGPVAWDVAMFTVYLKFDKSNRTASYGLELYARFAASRIIARILSKASRYSRSPGLSGLQTQESYETDVGLAVSGDD</sequence>
<protein>
    <submittedName>
        <fullName evidence="1">Uncharacterized protein</fullName>
    </submittedName>
</protein>
<evidence type="ECO:0000313" key="1">
    <source>
        <dbReference type="EMBL" id="ANP91273.1"/>
    </source>
</evidence>
<dbReference type="AlphaFoldDB" id="A0A1B1CNC0"/>
<name>A0A1B1CNC0_RHILE</name>
<evidence type="ECO:0000313" key="2">
    <source>
        <dbReference type="Proteomes" id="UP000092691"/>
    </source>
</evidence>